<dbReference type="SMART" id="SM00028">
    <property type="entry name" value="TPR"/>
    <property type="match status" value="7"/>
</dbReference>
<proteinExistence type="predicted"/>
<dbReference type="Proteomes" id="UP000037778">
    <property type="component" value="Unassembled WGS sequence"/>
</dbReference>
<dbReference type="PANTHER" id="PTHR45586">
    <property type="entry name" value="TPR REPEAT-CONTAINING PROTEIN PA4667"/>
    <property type="match status" value="1"/>
</dbReference>
<dbReference type="SUPFAM" id="SSF48452">
    <property type="entry name" value="TPR-like"/>
    <property type="match status" value="2"/>
</dbReference>
<dbReference type="EMBL" id="JXCY01000006">
    <property type="protein sequence ID" value="KOY76268.1"/>
    <property type="molecule type" value="Genomic_DNA"/>
</dbReference>
<keyword evidence="2 3" id="KW-0802">TPR repeat</keyword>
<organism evidence="4 5">
    <name type="scientific">Apilactobacillus kunkeei</name>
    <dbReference type="NCBI Taxonomy" id="148814"/>
    <lineage>
        <taxon>Bacteria</taxon>
        <taxon>Bacillati</taxon>
        <taxon>Bacillota</taxon>
        <taxon>Bacilli</taxon>
        <taxon>Lactobacillales</taxon>
        <taxon>Lactobacillaceae</taxon>
        <taxon>Apilactobacillus</taxon>
    </lineage>
</organism>
<comment type="caution">
    <text evidence="4">The sequence shown here is derived from an EMBL/GenBank/DDBJ whole genome shotgun (WGS) entry which is preliminary data.</text>
</comment>
<dbReference type="PATRIC" id="fig|148814.15.peg.776"/>
<evidence type="ECO:0000256" key="2">
    <source>
        <dbReference type="ARBA" id="ARBA00022803"/>
    </source>
</evidence>
<dbReference type="Gene3D" id="1.25.40.10">
    <property type="entry name" value="Tetratricopeptide repeat domain"/>
    <property type="match status" value="3"/>
</dbReference>
<keyword evidence="1" id="KW-0677">Repeat</keyword>
<name>A0A0M9DCV4_9LACO</name>
<dbReference type="GO" id="GO:0032991">
    <property type="term" value="C:protein-containing complex"/>
    <property type="evidence" value="ECO:0007669"/>
    <property type="project" value="UniProtKB-ARBA"/>
</dbReference>
<dbReference type="GO" id="GO:0012505">
    <property type="term" value="C:endomembrane system"/>
    <property type="evidence" value="ECO:0007669"/>
    <property type="project" value="UniProtKB-ARBA"/>
</dbReference>
<dbReference type="Pfam" id="PF13432">
    <property type="entry name" value="TPR_16"/>
    <property type="match status" value="1"/>
</dbReference>
<dbReference type="InterPro" id="IPR015374">
    <property type="entry name" value="ChAPs"/>
</dbReference>
<protein>
    <submittedName>
        <fullName evidence="4">TPR repeat protein</fullName>
    </submittedName>
</protein>
<dbReference type="Pfam" id="PF09295">
    <property type="entry name" value="ChAPs"/>
    <property type="match status" value="1"/>
</dbReference>
<dbReference type="GO" id="GO:0005737">
    <property type="term" value="C:cytoplasm"/>
    <property type="evidence" value="ECO:0007669"/>
    <property type="project" value="UniProtKB-ARBA"/>
</dbReference>
<dbReference type="InterPro" id="IPR019734">
    <property type="entry name" value="TPR_rpt"/>
</dbReference>
<dbReference type="AlphaFoldDB" id="A0A0M9DCV4"/>
<evidence type="ECO:0000313" key="4">
    <source>
        <dbReference type="EMBL" id="KOY76268.1"/>
    </source>
</evidence>
<dbReference type="InterPro" id="IPR051012">
    <property type="entry name" value="CellSynth/LPSAsmb/PSIAsmb"/>
</dbReference>
<reference evidence="4 5" key="1">
    <citation type="journal article" date="2015" name="Genome Biol. Evol.">
        <title>Functionally Structured Genomes in Lactobacillus kunkeei Colonizing the Honey Crop and Food Products of Honeybees and Stingless Bees.</title>
        <authorList>
            <person name="Tamarit D."/>
            <person name="Ellegaard K.M."/>
            <person name="Wikander J."/>
            <person name="Olofsson T."/>
            <person name="Vasquez A."/>
            <person name="Andersson S.G."/>
        </authorList>
    </citation>
    <scope>NUCLEOTIDE SEQUENCE [LARGE SCALE GENOMIC DNA]</scope>
    <source>
        <strain evidence="4 5">LAko</strain>
    </source>
</reference>
<dbReference type="Pfam" id="PF14559">
    <property type="entry name" value="TPR_19"/>
    <property type="match status" value="1"/>
</dbReference>
<keyword evidence="5" id="KW-1185">Reference proteome</keyword>
<feature type="repeat" description="TPR" evidence="3">
    <location>
        <begin position="204"/>
        <end position="237"/>
    </location>
</feature>
<evidence type="ECO:0000313" key="5">
    <source>
        <dbReference type="Proteomes" id="UP000037778"/>
    </source>
</evidence>
<dbReference type="PROSITE" id="PS50005">
    <property type="entry name" value="TPR"/>
    <property type="match status" value="1"/>
</dbReference>
<sequence length="420" mass="48681">MSYSQKALEFLEEGKIDEFNKQYNLALHHDSDEMVYSLAEELYSYGFTNQAKELYEKLLKKFPDEDELRTDIADILISEGNTDEALEQLSKISKDSPAYLQSLMVQADLYQTQELFEVSREKLLEAKKLAPDEEVITFALAELYYTMGEYNKAIPLYLSLIKKGITNLSAVNIVERIGISYANDSNFENAIGYLKQIKTIDMSSDVKFETAFTYLQLKEYDEAIDLFEELRDSDPQYATLYPYLGQALDAVNKQEEAYRVLQEGLSVDQYNEKLFLATAREALKLSENDEALGYLQQGNEIDPDDIEIVLEMSNLLVAKEDYEENIKLLNSYIENHELDPQFYWNLAVSYDKLDKLKEAHKNYLAAKPYFSDNASFLKQAALFFREYGDRDNSYELLKKYVQLQPNDDEAAFMLDEYMDD</sequence>
<dbReference type="GO" id="GO:0016192">
    <property type="term" value="P:vesicle-mediated transport"/>
    <property type="evidence" value="ECO:0007669"/>
    <property type="project" value="UniProtKB-ARBA"/>
</dbReference>
<dbReference type="RefSeq" id="WP_053791797.1">
    <property type="nucleotide sequence ID" value="NZ_BAABVW010000113.1"/>
</dbReference>
<evidence type="ECO:0000256" key="1">
    <source>
        <dbReference type="ARBA" id="ARBA00022737"/>
    </source>
</evidence>
<dbReference type="PANTHER" id="PTHR45586:SF15">
    <property type="entry name" value="TPR REPEAT-CONTAINING PROTEIN YPIA"/>
    <property type="match status" value="1"/>
</dbReference>
<evidence type="ECO:0000256" key="3">
    <source>
        <dbReference type="PROSITE-ProRule" id="PRU00339"/>
    </source>
</evidence>
<gene>
    <name evidence="4" type="ORF">RZ71_07170</name>
</gene>
<accession>A0A0M9DCV4</accession>
<dbReference type="InterPro" id="IPR011990">
    <property type="entry name" value="TPR-like_helical_dom_sf"/>
</dbReference>